<dbReference type="SUPFAM" id="SSF75005">
    <property type="entry name" value="Arabinanase/levansucrase/invertase"/>
    <property type="match status" value="1"/>
</dbReference>
<keyword evidence="1" id="KW-0812">Transmembrane</keyword>
<organism evidence="3 4">
    <name type="scientific">Catonella massiliensis</name>
    <dbReference type="NCBI Taxonomy" id="2799636"/>
    <lineage>
        <taxon>Bacteria</taxon>
        <taxon>Bacillati</taxon>
        <taxon>Bacillota</taxon>
        <taxon>Clostridia</taxon>
        <taxon>Lachnospirales</taxon>
        <taxon>Lachnospiraceae</taxon>
        <taxon>Catonella</taxon>
    </lineage>
</organism>
<dbReference type="InterPro" id="IPR035992">
    <property type="entry name" value="Ricin_B-like_lectins"/>
</dbReference>
<dbReference type="InterPro" id="IPR023296">
    <property type="entry name" value="Glyco_hydro_beta-prop_sf"/>
</dbReference>
<dbReference type="Gene3D" id="2.115.10.20">
    <property type="entry name" value="Glycosyl hydrolase domain, family 43"/>
    <property type="match status" value="1"/>
</dbReference>
<dbReference type="CDD" id="cd00161">
    <property type="entry name" value="beta-trefoil_Ricin-like"/>
    <property type="match status" value="2"/>
</dbReference>
<keyword evidence="1" id="KW-1133">Transmembrane helix</keyword>
<dbReference type="SUPFAM" id="SSF50370">
    <property type="entry name" value="Ricin B-like lectins"/>
    <property type="match status" value="2"/>
</dbReference>
<evidence type="ECO:0000313" key="3">
    <source>
        <dbReference type="EMBL" id="MBK5896199.1"/>
    </source>
</evidence>
<keyword evidence="1" id="KW-0472">Membrane</keyword>
<feature type="domain" description="Ricin B lectin" evidence="2">
    <location>
        <begin position="511"/>
        <end position="585"/>
    </location>
</feature>
<dbReference type="EMBL" id="JAEPRJ010000001">
    <property type="protein sequence ID" value="MBK5896199.1"/>
    <property type="molecule type" value="Genomic_DNA"/>
</dbReference>
<evidence type="ECO:0000259" key="2">
    <source>
        <dbReference type="Pfam" id="PF14200"/>
    </source>
</evidence>
<proteinExistence type="predicted"/>
<reference evidence="3 4" key="1">
    <citation type="submission" date="2021-01" db="EMBL/GenBank/DDBJ databases">
        <title>Isolation and description of Catonella massiliensis sp. nov., a novel Catonella species, isolated from a stable periodontitis subject.</title>
        <authorList>
            <person name="Antezack A."/>
            <person name="Boxberger M."/>
            <person name="La Scola B."/>
            <person name="Monnet-Corti V."/>
        </authorList>
    </citation>
    <scope>NUCLEOTIDE SEQUENCE [LARGE SCALE GENOMIC DNA]</scope>
    <source>
        <strain evidence="3 4">Marseille-Q4567</strain>
    </source>
</reference>
<name>A0ABS1IWC6_9FIRM</name>
<feature type="domain" description="Ricin B lectin" evidence="2">
    <location>
        <begin position="365"/>
        <end position="432"/>
    </location>
</feature>
<feature type="domain" description="Ricin B lectin" evidence="2">
    <location>
        <begin position="446"/>
        <end position="500"/>
    </location>
</feature>
<keyword evidence="4" id="KW-1185">Reference proteome</keyword>
<dbReference type="InterPro" id="IPR000772">
    <property type="entry name" value="Ricin_B_lectin"/>
</dbReference>
<dbReference type="Proteomes" id="UP000604730">
    <property type="component" value="Unassembled WGS sequence"/>
</dbReference>
<sequence length="646" mass="74065">MCKIKSQFSFFILITCIFYLNFTCVLYSYQEPQISAEMSSRMLPLFEKNIGEYYNYAPCMIQTDTNTRYIYYCSNKESSKIIDYICWRKCTFSNGIWSCGRENIAFGPSSSGWDTCHVCDPDVIHGKFTYNNHVYSWALTYLGVAQWDCNRNQIGIAFSDSIEGPWIKYDNNPVIHAPDTDSWGVGQDSMISLDKKGLVRIIYRYSDGIDDYCKYRDLDFSNVNSYYMGQEHDVTRNGLVDGISHTCASHVAFDETRQVYFMAAEHIWDESKRSCRETLIATLSKKDFENSTGKWNVIYKYNQGCTGYISNHNSAIARDDYGKVFDRDRLIIALSSSDEAGLWSFKINTAELNITSGENSINLKNGHSYKITNKANNLVLDNWNHNNGTTCYQYEWTGVHNQQWCVTSLGINNYKLINRWSHKALDNYDNNTPNIVYIWDDVFAPDQHWEITKVYENYCKIKNIKTGKVLASSGNFNGSPTEANLYTGDDSQLWTFTDLGPVDISAKHITSGQKYKIVNCATEDVLDNWNSKNGETCYSYSWTASDSQQWVVEKGKNNNYKILNDRTKKALDCYDTKNGSIVYVWDYVGNSDQHWTFVPISNGCYYIKNQKSGLVLTQSIQGNGNSIFCWSYVGGLAQQWKLIPIG</sequence>
<dbReference type="Gene3D" id="2.80.10.50">
    <property type="match status" value="4"/>
</dbReference>
<gene>
    <name evidence="3" type="ORF">JJN12_00130</name>
</gene>
<feature type="transmembrane region" description="Helical" evidence="1">
    <location>
        <begin position="7"/>
        <end position="29"/>
    </location>
</feature>
<dbReference type="PROSITE" id="PS50231">
    <property type="entry name" value="RICIN_B_LECTIN"/>
    <property type="match status" value="1"/>
</dbReference>
<feature type="domain" description="Ricin B lectin" evidence="2">
    <location>
        <begin position="592"/>
        <end position="645"/>
    </location>
</feature>
<evidence type="ECO:0000256" key="1">
    <source>
        <dbReference type="SAM" id="Phobius"/>
    </source>
</evidence>
<protein>
    <submittedName>
        <fullName evidence="3">RICIN domain-containing protein</fullName>
    </submittedName>
</protein>
<evidence type="ECO:0000313" key="4">
    <source>
        <dbReference type="Proteomes" id="UP000604730"/>
    </source>
</evidence>
<comment type="caution">
    <text evidence="3">The sequence shown here is derived from an EMBL/GenBank/DDBJ whole genome shotgun (WGS) entry which is preliminary data.</text>
</comment>
<dbReference type="Pfam" id="PF14200">
    <property type="entry name" value="RicinB_lectin_2"/>
    <property type="match status" value="4"/>
</dbReference>
<accession>A0ABS1IWC6</accession>
<dbReference type="RefSeq" id="WP_208427786.1">
    <property type="nucleotide sequence ID" value="NZ_JAEPRJ010000001.1"/>
</dbReference>